<dbReference type="EMBL" id="CP055899">
    <property type="protein sequence ID" value="QKX57006.1"/>
    <property type="molecule type" value="Genomic_DNA"/>
</dbReference>
<dbReference type="AlphaFoldDB" id="A0A7H8QT87"/>
<evidence type="ECO:0000313" key="2">
    <source>
        <dbReference type="Proteomes" id="UP000509510"/>
    </source>
</evidence>
<evidence type="ECO:0000313" key="1">
    <source>
        <dbReference type="EMBL" id="QKX57006.1"/>
    </source>
</evidence>
<name>A0A7H8QT87_TALRU</name>
<proteinExistence type="predicted"/>
<sequence>MLDRLPNELIYLILAQLSSDPPPSYAQLNAPPSLDIARASASPLKNLVRVSSHYAELVRPLLFAHCRCNLARIGDFLSFVARFSLQQQITSIVVIALSSDDNPDDVKGSDDTWWCHLLREINPSRLTLLAPPTVIGQAVATNVMNGHNWAFDISFQTLCLEQDTQSAQDTSPWPTLLHTRPWKSICFNESSSLKAYNHYEYFRHRVPSIFEAWGNSPRVLTQGTILQGGLANVTHFRYTAVFPFNNHIWTVLRAVRALMPSLKSLSAQLAPDRNNRVLETELRGSMDPNDPWMELSTGFSLMAKVVRELGEKGPLEHFQVCDYDIEALRSNLSAVIGAELAPSQWKHDGYGTWIKTLRIDDKNP</sequence>
<organism evidence="1 2">
    <name type="scientific">Talaromyces rugulosus</name>
    <name type="common">Penicillium rugulosum</name>
    <dbReference type="NCBI Taxonomy" id="121627"/>
    <lineage>
        <taxon>Eukaryota</taxon>
        <taxon>Fungi</taxon>
        <taxon>Dikarya</taxon>
        <taxon>Ascomycota</taxon>
        <taxon>Pezizomycotina</taxon>
        <taxon>Eurotiomycetes</taxon>
        <taxon>Eurotiomycetidae</taxon>
        <taxon>Eurotiales</taxon>
        <taxon>Trichocomaceae</taxon>
        <taxon>Talaromyces</taxon>
        <taxon>Talaromyces sect. Islandici</taxon>
    </lineage>
</organism>
<dbReference type="RefSeq" id="XP_035343184.1">
    <property type="nucleotide sequence ID" value="XM_035487291.1"/>
</dbReference>
<gene>
    <name evidence="1" type="ORF">TRUGW13939_04114</name>
</gene>
<dbReference type="GeneID" id="55991616"/>
<reference evidence="2" key="1">
    <citation type="submission" date="2020-06" db="EMBL/GenBank/DDBJ databases">
        <title>A chromosome-scale genome assembly of Talaromyces rugulosus W13939.</title>
        <authorList>
            <person name="Wang B."/>
            <person name="Guo L."/>
            <person name="Ye K."/>
            <person name="Wang L."/>
        </authorList>
    </citation>
    <scope>NUCLEOTIDE SEQUENCE [LARGE SCALE GENOMIC DNA]</scope>
    <source>
        <strain evidence="2">W13939</strain>
    </source>
</reference>
<dbReference type="KEGG" id="trg:TRUGW13939_04114"/>
<protein>
    <recommendedName>
        <fullName evidence="3">F-box domain-containing protein</fullName>
    </recommendedName>
</protein>
<dbReference type="Proteomes" id="UP000509510">
    <property type="component" value="Chromosome II"/>
</dbReference>
<evidence type="ECO:0008006" key="3">
    <source>
        <dbReference type="Google" id="ProtNLM"/>
    </source>
</evidence>
<accession>A0A7H8QT87</accession>
<dbReference type="OrthoDB" id="5296720at2759"/>
<keyword evidence="2" id="KW-1185">Reference proteome</keyword>